<keyword evidence="4" id="KW-1185">Reference proteome</keyword>
<dbReference type="AlphaFoldDB" id="A0A540W791"/>
<dbReference type="SUPFAM" id="SSF54593">
    <property type="entry name" value="Glyoxalase/Bleomycin resistance protein/Dihydroxybiphenyl dioxygenase"/>
    <property type="match status" value="1"/>
</dbReference>
<dbReference type="Pfam" id="PF00903">
    <property type="entry name" value="Glyoxalase"/>
    <property type="match status" value="1"/>
</dbReference>
<dbReference type="Gene3D" id="3.10.180.10">
    <property type="entry name" value="2,3-Dihydroxybiphenyl 1,2-Dioxygenase, domain 1"/>
    <property type="match status" value="1"/>
</dbReference>
<protein>
    <submittedName>
        <fullName evidence="3">VOC family protein</fullName>
    </submittedName>
</protein>
<evidence type="ECO:0000313" key="4">
    <source>
        <dbReference type="Proteomes" id="UP000319103"/>
    </source>
</evidence>
<evidence type="ECO:0000313" key="3">
    <source>
        <dbReference type="EMBL" id="TQF04886.1"/>
    </source>
</evidence>
<evidence type="ECO:0000256" key="1">
    <source>
        <dbReference type="ARBA" id="ARBA00022723"/>
    </source>
</evidence>
<feature type="domain" description="VOC" evidence="2">
    <location>
        <begin position="11"/>
        <end position="140"/>
    </location>
</feature>
<dbReference type="PANTHER" id="PTHR43048:SF3">
    <property type="entry name" value="METHYLMALONYL-COA EPIMERASE, MITOCHONDRIAL"/>
    <property type="match status" value="1"/>
</dbReference>
<keyword evidence="1" id="KW-0479">Metal-binding</keyword>
<name>A0A540W791_9ACTN</name>
<dbReference type="RefSeq" id="WP_141635438.1">
    <property type="nucleotide sequence ID" value="NZ_VIGB01000003.1"/>
</dbReference>
<dbReference type="GO" id="GO:0046491">
    <property type="term" value="P:L-methylmalonyl-CoA metabolic process"/>
    <property type="evidence" value="ECO:0007669"/>
    <property type="project" value="TreeGrafter"/>
</dbReference>
<reference evidence="3 4" key="1">
    <citation type="submission" date="2019-06" db="EMBL/GenBank/DDBJ databases">
        <title>Description of Kitasatospora acidophila sp. nov. isolated from pine grove soil, and reclassification of Streptomyces novaecaesareae to Kitasatospora novaeceasareae comb. nov.</title>
        <authorList>
            <person name="Kim M.J."/>
        </authorList>
    </citation>
    <scope>NUCLEOTIDE SEQUENCE [LARGE SCALE GENOMIC DNA]</scope>
    <source>
        <strain evidence="3 4">MMS16-CNU292</strain>
    </source>
</reference>
<organism evidence="3 4">
    <name type="scientific">Kitasatospora acidiphila</name>
    <dbReference type="NCBI Taxonomy" id="2567942"/>
    <lineage>
        <taxon>Bacteria</taxon>
        <taxon>Bacillati</taxon>
        <taxon>Actinomycetota</taxon>
        <taxon>Actinomycetes</taxon>
        <taxon>Kitasatosporales</taxon>
        <taxon>Streptomycetaceae</taxon>
        <taxon>Kitasatospora</taxon>
    </lineage>
</organism>
<dbReference type="PANTHER" id="PTHR43048">
    <property type="entry name" value="METHYLMALONYL-COA EPIMERASE"/>
    <property type="match status" value="1"/>
</dbReference>
<dbReference type="PROSITE" id="PS51819">
    <property type="entry name" value="VOC"/>
    <property type="match status" value="1"/>
</dbReference>
<dbReference type="InterPro" id="IPR004360">
    <property type="entry name" value="Glyas_Fos-R_dOase_dom"/>
</dbReference>
<dbReference type="InterPro" id="IPR029068">
    <property type="entry name" value="Glyas_Bleomycin-R_OHBP_Dase"/>
</dbReference>
<dbReference type="Proteomes" id="UP000319103">
    <property type="component" value="Unassembled WGS sequence"/>
</dbReference>
<dbReference type="InterPro" id="IPR051785">
    <property type="entry name" value="MMCE/EMCE_epimerase"/>
</dbReference>
<comment type="caution">
    <text evidence="3">The sequence shown here is derived from an EMBL/GenBank/DDBJ whole genome shotgun (WGS) entry which is preliminary data.</text>
</comment>
<evidence type="ECO:0000259" key="2">
    <source>
        <dbReference type="PROSITE" id="PS51819"/>
    </source>
</evidence>
<dbReference type="GO" id="GO:0004493">
    <property type="term" value="F:methylmalonyl-CoA epimerase activity"/>
    <property type="evidence" value="ECO:0007669"/>
    <property type="project" value="TreeGrafter"/>
</dbReference>
<dbReference type="GO" id="GO:0046872">
    <property type="term" value="F:metal ion binding"/>
    <property type="evidence" value="ECO:0007669"/>
    <property type="project" value="UniProtKB-KW"/>
</dbReference>
<gene>
    <name evidence="3" type="ORF">E6W39_24960</name>
</gene>
<dbReference type="EMBL" id="VIGB01000003">
    <property type="protein sequence ID" value="TQF04886.1"/>
    <property type="molecule type" value="Genomic_DNA"/>
</dbReference>
<dbReference type="CDD" id="cd06587">
    <property type="entry name" value="VOC"/>
    <property type="match status" value="1"/>
</dbReference>
<sequence length="143" mass="15430">MTAPAQAPLPVLGLSACLSVADLPAMAEWYRTVLGFTLIRGLEFPQFDAEVAYLGNGVQVVELMRVANGIDQRRPLPPNHGALRGISQLAFYVADLAETAAELKARGAELVTDVADVPALGVKALFVRDPEGHYIEFIQADWL</sequence>
<dbReference type="InterPro" id="IPR037523">
    <property type="entry name" value="VOC_core"/>
</dbReference>
<proteinExistence type="predicted"/>
<accession>A0A540W791</accession>
<dbReference type="OrthoDB" id="9792626at2"/>